<dbReference type="OMA" id="AINCWAS"/>
<sequence>MVNKLRPKKVKAPYRKYVAGQGFIHTRGFTSQEYDLQQGEELSDGDDSLEVHGPLLLPWEIQGLILQKVDRITMQHLLVCRAWYLMCIPLLYKSPQLSSKNYASFVSSIVDNKKKRLGGNVKDLDLSTILQSGKNSSVSKVLRICSASLEQFTAPQTSFGYAPLISLKACHNLKYLDLGLVSETVKLKELFHAIQNFTQLTHLAFPRSSVDCEGYHEFQWPPNLQYLKLSGGITNEFLGGTHWPKSITTLGFSSCPRLDEQGLYRVLSQIGDNLKHLFFHYPLPQLHDNSLDYVFRYCSNLISLQLMVDYCSKWAFSEHMLPSLVYPRPLKTLYLESSGSLGIAFKIHPDDFTIAIMESRLPCLKNISISSKLNWDVKSDDVTDLVSVFEDQGGGLYLSY</sequence>
<dbReference type="AlphaFoldDB" id="A0A1Q2ZXU7"/>
<dbReference type="Gene3D" id="3.80.10.10">
    <property type="entry name" value="Ribonuclease Inhibitor"/>
    <property type="match status" value="1"/>
</dbReference>
<comment type="caution">
    <text evidence="1">The sequence shown here is derived from an EMBL/GenBank/DDBJ whole genome shotgun (WGS) entry which is preliminary data.</text>
</comment>
<dbReference type="eggNOG" id="ENOG502QSAP">
    <property type="taxonomic scope" value="Eukaryota"/>
</dbReference>
<evidence type="ECO:0000313" key="2">
    <source>
        <dbReference type="Proteomes" id="UP000187013"/>
    </source>
</evidence>
<dbReference type="InterPro" id="IPR032675">
    <property type="entry name" value="LRR_dom_sf"/>
</dbReference>
<name>A0A1Q2ZXU7_ZYGRO</name>
<organism evidence="1 2">
    <name type="scientific">Zygosaccharomyces rouxii</name>
    <dbReference type="NCBI Taxonomy" id="4956"/>
    <lineage>
        <taxon>Eukaryota</taxon>
        <taxon>Fungi</taxon>
        <taxon>Dikarya</taxon>
        <taxon>Ascomycota</taxon>
        <taxon>Saccharomycotina</taxon>
        <taxon>Saccharomycetes</taxon>
        <taxon>Saccharomycetales</taxon>
        <taxon>Saccharomycetaceae</taxon>
        <taxon>Zygosaccharomyces</taxon>
    </lineage>
</organism>
<dbReference type="OrthoDB" id="2125396at2759"/>
<evidence type="ECO:0000313" key="1">
    <source>
        <dbReference type="EMBL" id="GAV48292.1"/>
    </source>
</evidence>
<accession>A0A1Q2ZXU7</accession>
<dbReference type="EMBL" id="BDGX01000009">
    <property type="protein sequence ID" value="GAV48292.1"/>
    <property type="molecule type" value="Genomic_DNA"/>
</dbReference>
<dbReference type="Proteomes" id="UP000187013">
    <property type="component" value="Unassembled WGS sequence"/>
</dbReference>
<dbReference type="SUPFAM" id="SSF52047">
    <property type="entry name" value="RNI-like"/>
    <property type="match status" value="1"/>
</dbReference>
<reference evidence="1 2" key="1">
    <citation type="submission" date="2016-08" db="EMBL/GenBank/DDBJ databases">
        <title>Draft genome sequence of allopolyploid Zygosaccharomyces rouxii.</title>
        <authorList>
            <person name="Watanabe J."/>
            <person name="Uehara K."/>
            <person name="Mogi Y."/>
            <person name="Tsukioka Y."/>
        </authorList>
    </citation>
    <scope>NUCLEOTIDE SEQUENCE [LARGE SCALE GENOMIC DNA]</scope>
    <source>
        <strain evidence="1 2">NBRC 110957</strain>
    </source>
</reference>
<dbReference type="GO" id="GO:0019005">
    <property type="term" value="C:SCF ubiquitin ligase complex"/>
    <property type="evidence" value="ECO:0007669"/>
    <property type="project" value="EnsemblFungi"/>
</dbReference>
<gene>
    <name evidence="1" type="ORF">ZYGR_0I05890</name>
</gene>
<protein>
    <recommendedName>
        <fullName evidence="3">F-box domain-containing protein</fullName>
    </recommendedName>
</protein>
<evidence type="ECO:0008006" key="3">
    <source>
        <dbReference type="Google" id="ProtNLM"/>
    </source>
</evidence>
<proteinExistence type="predicted"/>